<reference evidence="1" key="1">
    <citation type="submission" date="2018-05" db="EMBL/GenBank/DDBJ databases">
        <authorList>
            <person name="Lanie J.A."/>
            <person name="Ng W.-L."/>
            <person name="Kazmierczak K.M."/>
            <person name="Andrzejewski T.M."/>
            <person name="Davidsen T.M."/>
            <person name="Wayne K.J."/>
            <person name="Tettelin H."/>
            <person name="Glass J.I."/>
            <person name="Rusch D."/>
            <person name="Podicherti R."/>
            <person name="Tsui H.-C.T."/>
            <person name="Winkler M.E."/>
        </authorList>
    </citation>
    <scope>NUCLEOTIDE SEQUENCE</scope>
</reference>
<accession>A0A382IQF0</accession>
<protein>
    <submittedName>
        <fullName evidence="1">Uncharacterized protein</fullName>
    </submittedName>
</protein>
<dbReference type="AlphaFoldDB" id="A0A382IQF0"/>
<sequence>MREGHAKKPPCFLLEKRRHGYFGAKSSSRFKECWRYGSSKKGGYFSGALFLVMYLYW</sequence>
<gene>
    <name evidence="1" type="ORF">METZ01_LOCUS254700</name>
</gene>
<evidence type="ECO:0000313" key="1">
    <source>
        <dbReference type="EMBL" id="SVC01846.1"/>
    </source>
</evidence>
<organism evidence="1">
    <name type="scientific">marine metagenome</name>
    <dbReference type="NCBI Taxonomy" id="408172"/>
    <lineage>
        <taxon>unclassified sequences</taxon>
        <taxon>metagenomes</taxon>
        <taxon>ecological metagenomes</taxon>
    </lineage>
</organism>
<dbReference type="EMBL" id="UINC01068889">
    <property type="protein sequence ID" value="SVC01846.1"/>
    <property type="molecule type" value="Genomic_DNA"/>
</dbReference>
<name>A0A382IQF0_9ZZZZ</name>
<proteinExistence type="predicted"/>